<evidence type="ECO:0000256" key="1">
    <source>
        <dbReference type="ARBA" id="ARBA00022741"/>
    </source>
</evidence>
<feature type="domain" description="Helicase ATP-binding" evidence="7">
    <location>
        <begin position="103"/>
        <end position="273"/>
    </location>
</feature>
<protein>
    <submittedName>
        <fullName evidence="10">DEAD/DEAH box helicase</fullName>
        <ecNumber evidence="10">3.6.4.-</ecNumber>
    </submittedName>
</protein>
<evidence type="ECO:0000259" key="9">
    <source>
        <dbReference type="PROSITE" id="PS51195"/>
    </source>
</evidence>
<dbReference type="PROSITE" id="PS51194">
    <property type="entry name" value="HELICASE_CTER"/>
    <property type="match status" value="1"/>
</dbReference>
<dbReference type="GO" id="GO:0004386">
    <property type="term" value="F:helicase activity"/>
    <property type="evidence" value="ECO:0007669"/>
    <property type="project" value="UniProtKB-KW"/>
</dbReference>
<dbReference type="CDD" id="cd18787">
    <property type="entry name" value="SF2_C_DEAD"/>
    <property type="match status" value="1"/>
</dbReference>
<feature type="short sequence motif" description="Q motif" evidence="5">
    <location>
        <begin position="72"/>
        <end position="100"/>
    </location>
</feature>
<feature type="compositionally biased region" description="Basic and acidic residues" evidence="6">
    <location>
        <begin position="1"/>
        <end position="11"/>
    </location>
</feature>
<dbReference type="PANTHER" id="PTHR47963:SF3">
    <property type="entry name" value="DEAD-BOX ATP-DEPENDENT RNA HELICASE 47, MITOCHONDRIAL"/>
    <property type="match status" value="1"/>
</dbReference>
<dbReference type="PROSITE" id="PS51192">
    <property type="entry name" value="HELICASE_ATP_BIND_1"/>
    <property type="match status" value="1"/>
</dbReference>
<evidence type="ECO:0000313" key="10">
    <source>
        <dbReference type="EMBL" id="MDI4644374.1"/>
    </source>
</evidence>
<evidence type="ECO:0000256" key="2">
    <source>
        <dbReference type="ARBA" id="ARBA00022801"/>
    </source>
</evidence>
<dbReference type="PROSITE" id="PS51195">
    <property type="entry name" value="Q_MOTIF"/>
    <property type="match status" value="1"/>
</dbReference>
<dbReference type="EMBL" id="JAGRPV010000001">
    <property type="protein sequence ID" value="MDI4644374.1"/>
    <property type="molecule type" value="Genomic_DNA"/>
</dbReference>
<feature type="compositionally biased region" description="Basic and acidic residues" evidence="6">
    <location>
        <begin position="592"/>
        <end position="614"/>
    </location>
</feature>
<feature type="compositionally biased region" description="Low complexity" evidence="6">
    <location>
        <begin position="525"/>
        <end position="539"/>
    </location>
</feature>
<dbReference type="InterPro" id="IPR014001">
    <property type="entry name" value="Helicase_ATP-bd"/>
</dbReference>
<feature type="region of interest" description="Disordered" evidence="6">
    <location>
        <begin position="446"/>
        <end position="621"/>
    </location>
</feature>
<keyword evidence="3 10" id="KW-0347">Helicase</keyword>
<dbReference type="Pfam" id="PF00271">
    <property type="entry name" value="Helicase_C"/>
    <property type="match status" value="1"/>
</dbReference>
<evidence type="ECO:0000256" key="5">
    <source>
        <dbReference type="PROSITE-ProRule" id="PRU00552"/>
    </source>
</evidence>
<reference evidence="10" key="1">
    <citation type="submission" date="2023-04" db="EMBL/GenBank/DDBJ databases">
        <title>Comparative genomic analysis of Cohnella hashimotonis sp. nov., isolated from the International Space Station.</title>
        <authorList>
            <person name="Venkateswaran K."/>
            <person name="Simpson A."/>
        </authorList>
    </citation>
    <scope>NUCLEOTIDE SEQUENCE</scope>
    <source>
        <strain evidence="10">F6_2S_P_1</strain>
    </source>
</reference>
<dbReference type="PANTHER" id="PTHR47963">
    <property type="entry name" value="DEAD-BOX ATP-DEPENDENT RNA HELICASE 47, MITOCHONDRIAL"/>
    <property type="match status" value="1"/>
</dbReference>
<dbReference type="EC" id="3.6.4.-" evidence="10"/>
<evidence type="ECO:0000256" key="3">
    <source>
        <dbReference type="ARBA" id="ARBA00022806"/>
    </source>
</evidence>
<sequence length="621" mass="65748">MSEEQIERQEDMEGASTETQVEDQAVEGNPGESVGENAEGHNAERAEGRTEETTEGRVEGSTEGSAEDTEKRTFSGLGLEAALSGALAAAGILEPTSVQAGVIPELLAGRDGVLRSPTGSGKTLAYLLPLLQRVDPARRETQAVVIAPTQELAMQIVRVSEKFGEPLGVKTVALIGGAALSRQLDRMKGKPAIVVGTPGRIREVASLRKLSLSAVKHVVVDETDRVFSLGGKGDVEFVLKGAARDRQTVFVSATRSDTMRAAEAKWLRDPWETTVRQEQEPGLPQTIEHLYLVSDPRDKIDLVRRLVRTMKPSSTLLFVNDIERIGELLAKLRFEGFAVDALYGDTPGRERGEVLRKFREGKTKLLVASDVAARGLDVQELALVLQFEPALDADHYVHRAGRTGRMGRSGTSITIVTPKEQFIMDKLGKQLRIEIRERRLAHGRLEGVKGEAKRETKDERSGPRGKGSAGNGADAGSKKAGAGQQAGGAKRLAGAVAAGGKPGAGQTVAGGPKRTIGAVGAKRTGSASAGQAPQAGVASREQAGGRSGERMQAAAAKAGTTKRDASAAGSQKAGKGSGKSAPPARPAAKGKVKQDRERDSKNKGAPRWLKEKRANNVPPNE</sequence>
<feature type="domain" description="Helicase C-terminal" evidence="8">
    <location>
        <begin position="301"/>
        <end position="446"/>
    </location>
</feature>
<feature type="compositionally biased region" description="Basic and acidic residues" evidence="6">
    <location>
        <begin position="38"/>
        <end position="60"/>
    </location>
</feature>
<dbReference type="InterPro" id="IPR001650">
    <property type="entry name" value="Helicase_C-like"/>
</dbReference>
<keyword evidence="4" id="KW-0067">ATP-binding</keyword>
<dbReference type="InterPro" id="IPR027417">
    <property type="entry name" value="P-loop_NTPase"/>
</dbReference>
<dbReference type="InterPro" id="IPR044742">
    <property type="entry name" value="DEAD/DEAH_RhlB"/>
</dbReference>
<feature type="compositionally biased region" description="Low complexity" evidence="6">
    <location>
        <begin position="566"/>
        <end position="581"/>
    </location>
</feature>
<organism evidence="10 11">
    <name type="scientific">Cohnella hashimotonis</name>
    <dbReference type="NCBI Taxonomy" id="2826895"/>
    <lineage>
        <taxon>Bacteria</taxon>
        <taxon>Bacillati</taxon>
        <taxon>Bacillota</taxon>
        <taxon>Bacilli</taxon>
        <taxon>Bacillales</taxon>
        <taxon>Paenibacillaceae</taxon>
        <taxon>Cohnella</taxon>
    </lineage>
</organism>
<dbReference type="Proteomes" id="UP001161691">
    <property type="component" value="Unassembled WGS sequence"/>
</dbReference>
<evidence type="ECO:0000256" key="6">
    <source>
        <dbReference type="SAM" id="MobiDB-lite"/>
    </source>
</evidence>
<feature type="compositionally biased region" description="Basic and acidic residues" evidence="6">
    <location>
        <begin position="446"/>
        <end position="462"/>
    </location>
</feature>
<dbReference type="Pfam" id="PF00270">
    <property type="entry name" value="DEAD"/>
    <property type="match status" value="1"/>
</dbReference>
<feature type="domain" description="DEAD-box RNA helicase Q" evidence="9">
    <location>
        <begin position="72"/>
        <end position="100"/>
    </location>
</feature>
<keyword evidence="11" id="KW-1185">Reference proteome</keyword>
<dbReference type="CDD" id="cd00268">
    <property type="entry name" value="DEADc"/>
    <property type="match status" value="1"/>
</dbReference>
<evidence type="ECO:0000259" key="7">
    <source>
        <dbReference type="PROSITE" id="PS51192"/>
    </source>
</evidence>
<accession>A0ABT6TC13</accession>
<evidence type="ECO:0000256" key="4">
    <source>
        <dbReference type="ARBA" id="ARBA00022840"/>
    </source>
</evidence>
<dbReference type="InterPro" id="IPR014014">
    <property type="entry name" value="RNA_helicase_DEAD_Q_motif"/>
</dbReference>
<comment type="caution">
    <text evidence="10">The sequence shown here is derived from an EMBL/GenBank/DDBJ whole genome shotgun (WGS) entry which is preliminary data.</text>
</comment>
<proteinExistence type="predicted"/>
<dbReference type="SUPFAM" id="SSF52540">
    <property type="entry name" value="P-loop containing nucleoside triphosphate hydrolases"/>
    <property type="match status" value="1"/>
</dbReference>
<gene>
    <name evidence="10" type="ORF">KB449_05340</name>
</gene>
<feature type="compositionally biased region" description="Low complexity" evidence="6">
    <location>
        <begin position="471"/>
        <end position="499"/>
    </location>
</feature>
<dbReference type="GO" id="GO:0016787">
    <property type="term" value="F:hydrolase activity"/>
    <property type="evidence" value="ECO:0007669"/>
    <property type="project" value="UniProtKB-KW"/>
</dbReference>
<name>A0ABT6TC13_9BACL</name>
<dbReference type="SMART" id="SM00487">
    <property type="entry name" value="DEXDc"/>
    <property type="match status" value="1"/>
</dbReference>
<keyword evidence="1" id="KW-0547">Nucleotide-binding</keyword>
<evidence type="ECO:0000259" key="8">
    <source>
        <dbReference type="PROSITE" id="PS51194"/>
    </source>
</evidence>
<dbReference type="RefSeq" id="WP_282907378.1">
    <property type="nucleotide sequence ID" value="NZ_JAGRPV010000001.1"/>
</dbReference>
<evidence type="ECO:0000313" key="11">
    <source>
        <dbReference type="Proteomes" id="UP001161691"/>
    </source>
</evidence>
<dbReference type="InterPro" id="IPR050547">
    <property type="entry name" value="DEAD_box_RNA_helicases"/>
</dbReference>
<dbReference type="Gene3D" id="3.40.50.300">
    <property type="entry name" value="P-loop containing nucleotide triphosphate hydrolases"/>
    <property type="match status" value="2"/>
</dbReference>
<dbReference type="SMART" id="SM00490">
    <property type="entry name" value="HELICc"/>
    <property type="match status" value="1"/>
</dbReference>
<keyword evidence="2 10" id="KW-0378">Hydrolase</keyword>
<feature type="region of interest" description="Disordered" evidence="6">
    <location>
        <begin position="1"/>
        <end position="73"/>
    </location>
</feature>
<dbReference type="InterPro" id="IPR011545">
    <property type="entry name" value="DEAD/DEAH_box_helicase_dom"/>
</dbReference>